<comment type="cofactor">
    <cofactor evidence="1">
        <name>FAD</name>
        <dbReference type="ChEBI" id="CHEBI:57692"/>
    </cofactor>
</comment>
<dbReference type="PANTHER" id="PTHR22912:SF151">
    <property type="entry name" value="DIHYDROLIPOYL DEHYDROGENASE, MITOCHONDRIAL"/>
    <property type="match status" value="1"/>
</dbReference>
<dbReference type="Gene3D" id="3.50.50.60">
    <property type="entry name" value="FAD/NAD(P)-binding domain"/>
    <property type="match status" value="2"/>
</dbReference>
<dbReference type="EMBL" id="CP099547">
    <property type="protein sequence ID" value="USR79841.1"/>
    <property type="molecule type" value="Genomic_DNA"/>
</dbReference>
<organism evidence="8 9">
    <name type="scientific">Arcanobacterium pinnipediorum</name>
    <dbReference type="NCBI Taxonomy" id="1503041"/>
    <lineage>
        <taxon>Bacteria</taxon>
        <taxon>Bacillati</taxon>
        <taxon>Actinomycetota</taxon>
        <taxon>Actinomycetes</taxon>
        <taxon>Actinomycetales</taxon>
        <taxon>Actinomycetaceae</taxon>
        <taxon>Arcanobacterium</taxon>
    </lineage>
</organism>
<feature type="domain" description="FAD/NAD(P)-binding" evidence="7">
    <location>
        <begin position="7"/>
        <end position="310"/>
    </location>
</feature>
<evidence type="ECO:0000259" key="7">
    <source>
        <dbReference type="Pfam" id="PF07992"/>
    </source>
</evidence>
<evidence type="ECO:0000256" key="3">
    <source>
        <dbReference type="ARBA" id="ARBA00022630"/>
    </source>
</evidence>
<evidence type="ECO:0000313" key="9">
    <source>
        <dbReference type="Proteomes" id="UP001056109"/>
    </source>
</evidence>
<dbReference type="InterPro" id="IPR016156">
    <property type="entry name" value="FAD/NAD-linked_Rdtase_dimer_sf"/>
</dbReference>
<evidence type="ECO:0000313" key="8">
    <source>
        <dbReference type="EMBL" id="USR79841.1"/>
    </source>
</evidence>
<dbReference type="SUPFAM" id="SSF55424">
    <property type="entry name" value="FAD/NAD-linked reductases, dimerisation (C-terminal) domain"/>
    <property type="match status" value="1"/>
</dbReference>
<keyword evidence="4" id="KW-0274">FAD</keyword>
<dbReference type="InterPro" id="IPR036188">
    <property type="entry name" value="FAD/NAD-bd_sf"/>
</dbReference>
<reference evidence="8" key="1">
    <citation type="submission" date="2022-06" db="EMBL/GenBank/DDBJ databases">
        <title>Complete Genome Sequence of Arcanobacterium pinnipediorum strain DSM 28752 isolated from a harbour seal.</title>
        <authorList>
            <person name="Borowiak M."/>
            <person name="Kreitlow A."/>
            <person name="Alssahen M."/>
            <person name="Malorny B."/>
            <person name="Laemmler C."/>
            <person name="Prenger-Berninghoff E."/>
            <person name="Siebert U."/>
            <person name="Ploetz M."/>
            <person name="Abdulmawjood A."/>
        </authorList>
    </citation>
    <scope>NUCLEOTIDE SEQUENCE</scope>
    <source>
        <strain evidence="8">DSM 28752</strain>
    </source>
</reference>
<dbReference type="SUPFAM" id="SSF51905">
    <property type="entry name" value="FAD/NAD(P)-binding domain"/>
    <property type="match status" value="1"/>
</dbReference>
<dbReference type="Pfam" id="PF07992">
    <property type="entry name" value="Pyr_redox_2"/>
    <property type="match status" value="1"/>
</dbReference>
<feature type="domain" description="Pyridine nucleotide-disulphide oxidoreductase dimerisation" evidence="6">
    <location>
        <begin position="365"/>
        <end position="471"/>
    </location>
</feature>
<accession>A0ABY5AJA5</accession>
<evidence type="ECO:0000256" key="2">
    <source>
        <dbReference type="ARBA" id="ARBA00007532"/>
    </source>
</evidence>
<dbReference type="InterPro" id="IPR001100">
    <property type="entry name" value="Pyr_nuc-diS_OxRdtase"/>
</dbReference>
<dbReference type="PIRSF" id="PIRSF000350">
    <property type="entry name" value="Mercury_reductase_MerA"/>
    <property type="match status" value="1"/>
</dbReference>
<evidence type="ECO:0000256" key="5">
    <source>
        <dbReference type="ARBA" id="ARBA00023027"/>
    </source>
</evidence>
<dbReference type="PRINTS" id="PR00411">
    <property type="entry name" value="PNDRDTASEI"/>
</dbReference>
<dbReference type="PRINTS" id="PR00368">
    <property type="entry name" value="FADPNR"/>
</dbReference>
<dbReference type="InterPro" id="IPR023753">
    <property type="entry name" value="FAD/NAD-binding_dom"/>
</dbReference>
<dbReference type="RefSeq" id="WP_252673700.1">
    <property type="nucleotide sequence ID" value="NZ_CP099547.1"/>
</dbReference>
<dbReference type="Gene3D" id="3.30.390.30">
    <property type="match status" value="1"/>
</dbReference>
<keyword evidence="3" id="KW-0285">Flavoprotein</keyword>
<dbReference type="InterPro" id="IPR004099">
    <property type="entry name" value="Pyr_nucl-diS_OxRdtase_dimer"/>
</dbReference>
<proteinExistence type="inferred from homology"/>
<evidence type="ECO:0000259" key="6">
    <source>
        <dbReference type="Pfam" id="PF02852"/>
    </source>
</evidence>
<gene>
    <name evidence="8" type="ORF">NG665_02325</name>
</gene>
<name>A0ABY5AJA5_9ACTO</name>
<protein>
    <submittedName>
        <fullName evidence="8">NAD(P)/FAD-dependent oxidoreductase</fullName>
    </submittedName>
</protein>
<comment type="similarity">
    <text evidence="2">Belongs to the class-I pyridine nucleotide-disulfide oxidoreductase family.</text>
</comment>
<evidence type="ECO:0000256" key="4">
    <source>
        <dbReference type="ARBA" id="ARBA00022827"/>
    </source>
</evidence>
<dbReference type="Pfam" id="PF02852">
    <property type="entry name" value="Pyr_redox_dim"/>
    <property type="match status" value="1"/>
</dbReference>
<dbReference type="InterPro" id="IPR050151">
    <property type="entry name" value="Class-I_Pyr_Nuc-Dis_Oxidored"/>
</dbReference>
<sequence>MNDQTIDVVVIGAGPVGENVAQYAHEGGLSVLLVDEELFGGECSYYACMPSKALLRPVDVAHTTRHLQGVSDGSLDSQEMMARRDYWVNNYDDGSQVTWARDTGLEVARGRARIIGEKLVEITPVGEEKSDTDSHASTPYTVHARVAVVLATGSTPVIPPMYEDLQAWGSRDATGVVEIPSRLIIVGGGVVAMEAAAWMQAMGSQVTMLVRGPSLLEASEPFAGKFVQKSLEDQGIDVVTNVEVRSVKRDPSSNPNTEIGRIHGGTVHVDVDIADASNGSVAKTFDADELLLATGRRPAVDNVGLQSVGLTPEDVRAGNLPDWLHAIGDAGPGASLTHQGKYEARMLGAKLSGMQQTPAIGPVPVPQVVFTDPQVASVGLTEKQAVEQGHEVATSEVELSSVAGVGLLRDDVEGKAKLVVDAQTGVVLGATFVGPDVAELLHPATVAIVGELPVRVLRHAVPAYPTSSEVWLRLLEKFPVNLR</sequence>
<keyword evidence="5" id="KW-0520">NAD</keyword>
<dbReference type="PANTHER" id="PTHR22912">
    <property type="entry name" value="DISULFIDE OXIDOREDUCTASE"/>
    <property type="match status" value="1"/>
</dbReference>
<evidence type="ECO:0000256" key="1">
    <source>
        <dbReference type="ARBA" id="ARBA00001974"/>
    </source>
</evidence>
<keyword evidence="9" id="KW-1185">Reference proteome</keyword>
<dbReference type="Proteomes" id="UP001056109">
    <property type="component" value="Chromosome"/>
</dbReference>